<dbReference type="EMBL" id="FLQS01000044">
    <property type="protein sequence ID" value="SBS77808.1"/>
    <property type="molecule type" value="Genomic_DNA"/>
</dbReference>
<name>A0A1Y5PPI0_9MYCO</name>
<dbReference type="InterPro" id="IPR049709">
    <property type="entry name" value="IniB-like_N"/>
</dbReference>
<accession>A0A1Y5PPI0</accession>
<reference evidence="2" key="1">
    <citation type="submission" date="2016-03" db="EMBL/GenBank/DDBJ databases">
        <authorList>
            <person name="Ploux O."/>
        </authorList>
    </citation>
    <scope>NUCLEOTIDE SEQUENCE</scope>
    <source>
        <strain evidence="2">UC10</strain>
    </source>
</reference>
<feature type="compositionally biased region" description="Low complexity" evidence="1">
    <location>
        <begin position="262"/>
        <end position="275"/>
    </location>
</feature>
<dbReference type="AlphaFoldDB" id="A0A1Y5PPI0"/>
<sequence>MLSLLDWILDLFRNEDAARAFVAAPDQTMRDAGFAGVSAAQVSTVAATAVPGLVLGGGDPIVGLQRAVSNQYGFAPAYEPAFQPVYAPSPTFAPQTDTSLLSPDQNAGANAQQGAFNLGFGDITFGNKTTNTAAGGGVVVDGHNHGDIVSGDGAVLGNGNDVNNGDVLAGTGSNVAVGHSHIDDNGTTATGGSTVIKDNGGPVFHDVDASGGNGGGASAGGSLIGLGGGHASGGSAGGGGITIIDSQTSTNSGNHASSPAYTQTDTHTTTTTAVTDHSDNSVHQATVSDSSTHDSSSHTSLDAGHDTTLVDSHLDASHDLALASGNHLLGF</sequence>
<evidence type="ECO:0008006" key="3">
    <source>
        <dbReference type="Google" id="ProtNLM"/>
    </source>
</evidence>
<evidence type="ECO:0000256" key="1">
    <source>
        <dbReference type="SAM" id="MobiDB-lite"/>
    </source>
</evidence>
<evidence type="ECO:0000313" key="2">
    <source>
        <dbReference type="EMBL" id="SBS77808.1"/>
    </source>
</evidence>
<proteinExistence type="predicted"/>
<gene>
    <name evidence="2" type="ORF">MHPYR_490021</name>
</gene>
<organism evidence="2">
    <name type="scientific">uncultured Mycobacterium sp</name>
    <dbReference type="NCBI Taxonomy" id="171292"/>
    <lineage>
        <taxon>Bacteria</taxon>
        <taxon>Bacillati</taxon>
        <taxon>Actinomycetota</taxon>
        <taxon>Actinomycetes</taxon>
        <taxon>Mycobacteriales</taxon>
        <taxon>Mycobacteriaceae</taxon>
        <taxon>Mycobacterium</taxon>
        <taxon>environmental samples</taxon>
    </lineage>
</organism>
<protein>
    <recommendedName>
        <fullName evidence="3">Isoniazid-induced protein IniB</fullName>
    </recommendedName>
</protein>
<dbReference type="NCBIfam" id="NF038175">
    <property type="entry name" value="IniB_NTERM"/>
    <property type="match status" value="1"/>
</dbReference>
<feature type="region of interest" description="Disordered" evidence="1">
    <location>
        <begin position="242"/>
        <end position="304"/>
    </location>
</feature>
<feature type="compositionally biased region" description="Polar residues" evidence="1">
    <location>
        <begin position="244"/>
        <end position="261"/>
    </location>
</feature>